<dbReference type="KEGG" id="aaf:AURANDRAFT_60104"/>
<dbReference type="SUPFAM" id="SSF51197">
    <property type="entry name" value="Clavaminate synthase-like"/>
    <property type="match status" value="1"/>
</dbReference>
<dbReference type="GO" id="GO:0016491">
    <property type="term" value="F:oxidoreductase activity"/>
    <property type="evidence" value="ECO:0007669"/>
    <property type="project" value="UniProtKB-KW"/>
</dbReference>
<dbReference type="RefSeq" id="XP_009037242.1">
    <property type="nucleotide sequence ID" value="XM_009038994.1"/>
</dbReference>
<dbReference type="PROSITE" id="PS51471">
    <property type="entry name" value="FE2OG_OXY"/>
    <property type="match status" value="1"/>
</dbReference>
<dbReference type="InterPro" id="IPR050231">
    <property type="entry name" value="Iron_ascorbate_oxido_reductase"/>
</dbReference>
<dbReference type="InterPro" id="IPR027443">
    <property type="entry name" value="IPNS-like_sf"/>
</dbReference>
<proteinExistence type="inferred from homology"/>
<dbReference type="GeneID" id="20222934"/>
<dbReference type="GO" id="GO:0046872">
    <property type="term" value="F:metal ion binding"/>
    <property type="evidence" value="ECO:0007669"/>
    <property type="project" value="UniProtKB-KW"/>
</dbReference>
<dbReference type="Pfam" id="PF14226">
    <property type="entry name" value="DIOX_N"/>
    <property type="match status" value="1"/>
</dbReference>
<dbReference type="InterPro" id="IPR044861">
    <property type="entry name" value="IPNS-like_FE2OG_OXY"/>
</dbReference>
<keyword evidence="1" id="KW-0408">Iron</keyword>
<organism evidence="4">
    <name type="scientific">Aureococcus anophagefferens</name>
    <name type="common">Harmful bloom alga</name>
    <dbReference type="NCBI Taxonomy" id="44056"/>
    <lineage>
        <taxon>Eukaryota</taxon>
        <taxon>Sar</taxon>
        <taxon>Stramenopiles</taxon>
        <taxon>Ochrophyta</taxon>
        <taxon>Pelagophyceae</taxon>
        <taxon>Pelagomonadales</taxon>
        <taxon>Pelagomonadaceae</taxon>
        <taxon>Aureococcus</taxon>
    </lineage>
</organism>
<feature type="domain" description="Fe2OG dioxygenase" evidence="2">
    <location>
        <begin position="179"/>
        <end position="296"/>
    </location>
</feature>
<dbReference type="Proteomes" id="UP000002729">
    <property type="component" value="Unassembled WGS sequence"/>
</dbReference>
<keyword evidence="1" id="KW-0560">Oxidoreductase</keyword>
<evidence type="ECO:0000313" key="4">
    <source>
        <dbReference type="Proteomes" id="UP000002729"/>
    </source>
</evidence>
<keyword evidence="4" id="KW-1185">Reference proteome</keyword>
<dbReference type="InterPro" id="IPR005123">
    <property type="entry name" value="Oxoglu/Fe-dep_dioxygenase_dom"/>
</dbReference>
<dbReference type="eggNOG" id="KOG0143">
    <property type="taxonomic scope" value="Eukaryota"/>
</dbReference>
<accession>F0YA34</accession>
<dbReference type="Gene3D" id="2.60.120.330">
    <property type="entry name" value="B-lactam Antibiotic, Isopenicillin N Synthase, Chain"/>
    <property type="match status" value="1"/>
</dbReference>
<gene>
    <name evidence="3" type="ORF">AURANDRAFT_60104</name>
</gene>
<dbReference type="InParanoid" id="F0YA34"/>
<evidence type="ECO:0000313" key="3">
    <source>
        <dbReference type="EMBL" id="EGB07864.1"/>
    </source>
</evidence>
<reference evidence="3 4" key="1">
    <citation type="journal article" date="2011" name="Proc. Natl. Acad. Sci. U.S.A.">
        <title>Niche of harmful alga Aureococcus anophagefferens revealed through ecogenomics.</title>
        <authorList>
            <person name="Gobler C.J."/>
            <person name="Berry D.L."/>
            <person name="Dyhrman S.T."/>
            <person name="Wilhelm S.W."/>
            <person name="Salamov A."/>
            <person name="Lobanov A.V."/>
            <person name="Zhang Y."/>
            <person name="Collier J.L."/>
            <person name="Wurch L.L."/>
            <person name="Kustka A.B."/>
            <person name="Dill B.D."/>
            <person name="Shah M."/>
            <person name="VerBerkmoes N.C."/>
            <person name="Kuo A."/>
            <person name="Terry A."/>
            <person name="Pangilinan J."/>
            <person name="Lindquist E.A."/>
            <person name="Lucas S."/>
            <person name="Paulsen I.T."/>
            <person name="Hattenrath-Lehmann T.K."/>
            <person name="Talmage S.C."/>
            <person name="Walker E.A."/>
            <person name="Koch F."/>
            <person name="Burson A.M."/>
            <person name="Marcoval M.A."/>
            <person name="Tang Y.Z."/>
            <person name="Lecleir G.R."/>
            <person name="Coyne K.J."/>
            <person name="Berg G.M."/>
            <person name="Bertrand E.M."/>
            <person name="Saito M.A."/>
            <person name="Gladyshev V.N."/>
            <person name="Grigoriev I.V."/>
        </authorList>
    </citation>
    <scope>NUCLEOTIDE SEQUENCE [LARGE SCALE GENOMIC DNA]</scope>
    <source>
        <strain evidence="4">CCMP 1984</strain>
    </source>
</reference>
<keyword evidence="1" id="KW-0479">Metal-binding</keyword>
<dbReference type="OrthoDB" id="288590at2759"/>
<dbReference type="AlphaFoldDB" id="F0YA34"/>
<evidence type="ECO:0000259" key="2">
    <source>
        <dbReference type="PROSITE" id="PS51471"/>
    </source>
</evidence>
<dbReference type="OMA" id="WHRGYSG"/>
<dbReference type="PANTHER" id="PTHR47990">
    <property type="entry name" value="2-OXOGLUTARATE (2OG) AND FE(II)-DEPENDENT OXYGENASE SUPERFAMILY PROTEIN-RELATED"/>
    <property type="match status" value="1"/>
</dbReference>
<name>F0YA34_AURAN</name>
<comment type="similarity">
    <text evidence="1">Belongs to the iron/ascorbate-dependent oxidoreductase family.</text>
</comment>
<dbReference type="InterPro" id="IPR026992">
    <property type="entry name" value="DIOX_N"/>
</dbReference>
<protein>
    <recommendedName>
        <fullName evidence="2">Fe2OG dioxygenase domain-containing protein</fullName>
    </recommendedName>
</protein>
<sequence length="327" mass="34802">MAAVLDDVNLERGLRATMTRDASTGRVPVIDMRADDAGARMWDAATTVGFFTVVNHGVDEETISAGFAASRAFFAQDQGEKERQSPFAPRLNSGYEYMTQVRPSTGTADRKESLQITAREGAMDGRWPATPATFEADARALLGASRGLAARILDLLEPRACPDLAPGTLSGSHALWGAGGQCCLRLLHYPPADAVAADDATTWRAGPHTDWCCVTLLYQRPGNEGLECAANPRGGAAQASWLRVDPVAGGVAVNVGDMLSRWADGRVLSNLHRVRMPATAAECGRSRYSVAFFMQADKEAVIASKGGAITAGDYILGRIKSNFAKAN</sequence>
<evidence type="ECO:0000256" key="1">
    <source>
        <dbReference type="RuleBase" id="RU003682"/>
    </source>
</evidence>
<dbReference type="EMBL" id="GL833129">
    <property type="protein sequence ID" value="EGB07864.1"/>
    <property type="molecule type" value="Genomic_DNA"/>
</dbReference>
<dbReference type="Pfam" id="PF03171">
    <property type="entry name" value="2OG-FeII_Oxy"/>
    <property type="match status" value="1"/>
</dbReference>